<accession>A0A4V6D7F8</accession>
<proteinExistence type="predicted"/>
<dbReference type="Gramene" id="TKW17856">
    <property type="protein sequence ID" value="TKW17856"/>
    <property type="gene ID" value="SEVIR_5G395550v2"/>
</dbReference>
<evidence type="ECO:0008006" key="4">
    <source>
        <dbReference type="Google" id="ProtNLM"/>
    </source>
</evidence>
<dbReference type="Proteomes" id="UP000298652">
    <property type="component" value="Chromosome 5"/>
</dbReference>
<keyword evidence="1" id="KW-0732">Signal</keyword>
<sequence length="80" mass="9071">MYLRSWVVSICLFGHSSGCIIRVSVHGSQDHIVLSDVFVQITGSCSLCIPLMITQDRQFVVLYRRSVMCLRCDRGGRVQH</sequence>
<evidence type="ECO:0000256" key="1">
    <source>
        <dbReference type="SAM" id="SignalP"/>
    </source>
</evidence>
<protein>
    <recommendedName>
        <fullName evidence="4">Secreted protein</fullName>
    </recommendedName>
</protein>
<reference evidence="2" key="1">
    <citation type="submission" date="2019-03" db="EMBL/GenBank/DDBJ databases">
        <title>WGS assembly of Setaria viridis.</title>
        <authorList>
            <person name="Huang P."/>
            <person name="Jenkins J."/>
            <person name="Grimwood J."/>
            <person name="Barry K."/>
            <person name="Healey A."/>
            <person name="Mamidi S."/>
            <person name="Sreedasyam A."/>
            <person name="Shu S."/>
            <person name="Feldman M."/>
            <person name="Wu J."/>
            <person name="Yu Y."/>
            <person name="Chen C."/>
            <person name="Johnson J."/>
            <person name="Rokhsar D."/>
            <person name="Baxter I."/>
            <person name="Schmutz J."/>
            <person name="Brutnell T."/>
            <person name="Kellogg E."/>
        </authorList>
    </citation>
    <scope>NUCLEOTIDE SEQUENCE [LARGE SCALE GENOMIC DNA]</scope>
</reference>
<dbReference type="EMBL" id="CM016556">
    <property type="protein sequence ID" value="TKW17856.1"/>
    <property type="molecule type" value="Genomic_DNA"/>
</dbReference>
<feature type="chain" id="PRO_5020204059" description="Secreted protein" evidence="1">
    <location>
        <begin position="19"/>
        <end position="80"/>
    </location>
</feature>
<evidence type="ECO:0000313" key="3">
    <source>
        <dbReference type="Proteomes" id="UP000298652"/>
    </source>
</evidence>
<evidence type="ECO:0000313" key="2">
    <source>
        <dbReference type="EMBL" id="TKW17856.1"/>
    </source>
</evidence>
<organism evidence="2 3">
    <name type="scientific">Setaria viridis</name>
    <name type="common">Green bristlegrass</name>
    <name type="synonym">Setaria italica subsp. viridis</name>
    <dbReference type="NCBI Taxonomy" id="4556"/>
    <lineage>
        <taxon>Eukaryota</taxon>
        <taxon>Viridiplantae</taxon>
        <taxon>Streptophyta</taxon>
        <taxon>Embryophyta</taxon>
        <taxon>Tracheophyta</taxon>
        <taxon>Spermatophyta</taxon>
        <taxon>Magnoliopsida</taxon>
        <taxon>Liliopsida</taxon>
        <taxon>Poales</taxon>
        <taxon>Poaceae</taxon>
        <taxon>PACMAD clade</taxon>
        <taxon>Panicoideae</taxon>
        <taxon>Panicodae</taxon>
        <taxon>Paniceae</taxon>
        <taxon>Cenchrinae</taxon>
        <taxon>Setaria</taxon>
    </lineage>
</organism>
<feature type="signal peptide" evidence="1">
    <location>
        <begin position="1"/>
        <end position="18"/>
    </location>
</feature>
<dbReference type="AlphaFoldDB" id="A0A4V6D7F8"/>
<gene>
    <name evidence="2" type="ORF">SEVIR_5G395550v2</name>
</gene>
<keyword evidence="3" id="KW-1185">Reference proteome</keyword>
<name>A0A4V6D7F8_SETVI</name>